<dbReference type="PROSITE" id="PS50297">
    <property type="entry name" value="ANK_REP_REGION"/>
    <property type="match status" value="3"/>
</dbReference>
<feature type="region of interest" description="Disordered" evidence="4">
    <location>
        <begin position="297"/>
        <end position="349"/>
    </location>
</feature>
<dbReference type="Pfam" id="PF00023">
    <property type="entry name" value="Ank"/>
    <property type="match status" value="1"/>
</dbReference>
<feature type="repeat" description="ANK" evidence="3">
    <location>
        <begin position="115"/>
        <end position="148"/>
    </location>
</feature>
<dbReference type="SMART" id="SM00248">
    <property type="entry name" value="ANK"/>
    <property type="match status" value="4"/>
</dbReference>
<dbReference type="PROSITE" id="PS50088">
    <property type="entry name" value="ANK_REPEAT"/>
    <property type="match status" value="3"/>
</dbReference>
<organism evidence="5 6">
    <name type="scientific">Candidatus Jidaibacter acanthamoebae</name>
    <dbReference type="NCBI Taxonomy" id="86105"/>
    <lineage>
        <taxon>Bacteria</taxon>
        <taxon>Pseudomonadati</taxon>
        <taxon>Pseudomonadota</taxon>
        <taxon>Alphaproteobacteria</taxon>
        <taxon>Rickettsiales</taxon>
        <taxon>Candidatus Midichloriaceae</taxon>
        <taxon>Candidatus Jidaibacter</taxon>
    </lineage>
</organism>
<reference evidence="5 6" key="1">
    <citation type="submission" date="2014-11" db="EMBL/GenBank/DDBJ databases">
        <title>A Rickettsiales Symbiont of Amoebae With Ancient Features.</title>
        <authorList>
            <person name="Schulz F."/>
            <person name="Martijn J."/>
            <person name="Wascher F."/>
            <person name="Kostanjsek R."/>
            <person name="Ettema T.J."/>
            <person name="Horn M."/>
        </authorList>
    </citation>
    <scope>NUCLEOTIDE SEQUENCE [LARGE SCALE GENOMIC DNA]</scope>
    <source>
        <strain evidence="5 6">UWC36</strain>
    </source>
</reference>
<dbReference type="Proteomes" id="UP000031258">
    <property type="component" value="Unassembled WGS sequence"/>
</dbReference>
<evidence type="ECO:0000256" key="3">
    <source>
        <dbReference type="PROSITE-ProRule" id="PRU00023"/>
    </source>
</evidence>
<evidence type="ECO:0000256" key="1">
    <source>
        <dbReference type="ARBA" id="ARBA00022737"/>
    </source>
</evidence>
<name>A0A0C1MQD4_9RICK</name>
<feature type="repeat" description="ANK" evidence="3">
    <location>
        <begin position="150"/>
        <end position="182"/>
    </location>
</feature>
<accession>A0A0C1MQD4</accession>
<dbReference type="PRINTS" id="PR01415">
    <property type="entry name" value="ANKYRIN"/>
</dbReference>
<dbReference type="SUPFAM" id="SSF48403">
    <property type="entry name" value="Ankyrin repeat"/>
    <property type="match status" value="1"/>
</dbReference>
<feature type="compositionally biased region" description="Basic and acidic residues" evidence="4">
    <location>
        <begin position="327"/>
        <end position="340"/>
    </location>
</feature>
<comment type="caution">
    <text evidence="5">The sequence shown here is derived from an EMBL/GenBank/DDBJ whole genome shotgun (WGS) entry which is preliminary data.</text>
</comment>
<keyword evidence="6" id="KW-1185">Reference proteome</keyword>
<dbReference type="Gene3D" id="1.25.40.20">
    <property type="entry name" value="Ankyrin repeat-containing domain"/>
    <property type="match status" value="3"/>
</dbReference>
<evidence type="ECO:0000313" key="5">
    <source>
        <dbReference type="EMBL" id="KIE04182.1"/>
    </source>
</evidence>
<dbReference type="InterPro" id="IPR002110">
    <property type="entry name" value="Ankyrin_rpt"/>
</dbReference>
<dbReference type="STRING" id="86105.NF27_JF00600"/>
<proteinExistence type="predicted"/>
<evidence type="ECO:0000256" key="4">
    <source>
        <dbReference type="SAM" id="MobiDB-lite"/>
    </source>
</evidence>
<sequence>MKLMCKGKRMRNNDYWDEIVLRGAELGRLNEIKEALAKGADINATGVGEWGVLHSAVSIKRDDIVKFLLSQPGINVNIQDYHGNTPLHTAADSGYTEIAKLLLAKGADVNLTNREGKTPLYESISTPHDIELIPLFIKHGANVNARRKEDGCTVIHTAAWAGKVSTYKLLLELGANPNLKSYRVVGYEDGEEVITEPYTAKEIYRELHPEKIKEFEAAERGVEAKRSEYKSESLATVGSERRRLDSAEINFEADEKEVEAKRSGYRSKSLPIVGFKRRRLDSEEIDFEAAEREVETKRKADRSESLLTVGSKRKRPSNFVETVENSRNSRVEKGADDSSPEKLSINSQRGIGERWVASEVERRKLNREFGTPADKREDQKPVVRGF</sequence>
<dbReference type="InterPro" id="IPR036770">
    <property type="entry name" value="Ankyrin_rpt-contain_sf"/>
</dbReference>
<dbReference type="EMBL" id="JSWE01000223">
    <property type="protein sequence ID" value="KIE04182.1"/>
    <property type="molecule type" value="Genomic_DNA"/>
</dbReference>
<dbReference type="Pfam" id="PF12796">
    <property type="entry name" value="Ank_2"/>
    <property type="match status" value="1"/>
</dbReference>
<dbReference type="PANTHER" id="PTHR24134">
    <property type="entry name" value="ANKYRIN REPEAT-CONTAINING PROTEIN DDB_G0279043"/>
    <property type="match status" value="1"/>
</dbReference>
<feature type="region of interest" description="Disordered" evidence="4">
    <location>
        <begin position="366"/>
        <end position="386"/>
    </location>
</feature>
<evidence type="ECO:0000313" key="6">
    <source>
        <dbReference type="Proteomes" id="UP000031258"/>
    </source>
</evidence>
<gene>
    <name evidence="5" type="ORF">NF27_JF00600</name>
</gene>
<keyword evidence="2 3" id="KW-0040">ANK repeat</keyword>
<dbReference type="PANTHER" id="PTHR24134:SF9">
    <property type="entry name" value="ANKYRIN REPEAT AND SOCS BOX PROTEIN 8"/>
    <property type="match status" value="1"/>
</dbReference>
<dbReference type="AlphaFoldDB" id="A0A0C1MQD4"/>
<feature type="repeat" description="ANK" evidence="3">
    <location>
        <begin position="82"/>
        <end position="114"/>
    </location>
</feature>
<keyword evidence="1" id="KW-0677">Repeat</keyword>
<protein>
    <submittedName>
        <fullName evidence="5">Uncharacterized protein</fullName>
    </submittedName>
</protein>
<evidence type="ECO:0000256" key="2">
    <source>
        <dbReference type="ARBA" id="ARBA00023043"/>
    </source>
</evidence>